<sequence length="1333" mass="141638">MTEIFLLASLLAIARFSHADVYNPTRLLRSANSSYAYLFDATPSSDGQANFHAININTTFNAGEIIGSSVSAALPYLQDGTPQAYTPIMDANGRITVVIGDCSTGAAGTRLWRFSPDAKSNSGNGFWEEVNMPARTTSSGATYLAGGIAFSPRVSATTKDVGFYVFGGMCPWSNSTSSNWIASADYYDTMLDIAPVSEESPFYRMSTVGSLGQPIAEAGFSITGLTPSLTQSGGASGRKQEQEFLLLGGHTRGAFLNMSQVALFALPQQSWAFFPVAQASNRKVDLSINQASIVIEPRSGHTAILSEDGSCVILFGGWVGDISNPAQPQLAVLHLGPGYGGDANDAWSWKIPDQSGTGLDPGAGLYGHGATMLPGGVMMIAGGYSIVAPAARRKRDGPALNSNVLLYNVTSNEWLTSYTSPQRATLGKGKSSAGNSGQQTILGVGIGVGVLIVVVLIILGYWYAWRRQHLDDDDDDDDDDQSTYVSSDKDNLVKQTQRPFLENTSPDNQFKGPITSETALFQHRDRNPGDSDGPPAIGNLESAGSTGRFVEIPSPTRGLRKNLASRPYMYHAAPRHDDHRITNYHLGAIHPIVEREDEDDQSSIHRSLRDITHHSSTTNAFLESEKKMDEIERSLVERPEQRRSMTMMPTPILDKREPTLPVIRPLSDPFVDPHPNPLGSNPISPAPAAVMIRPLSFEIKNHFSSKSKIPLPLGRQPLAKDSVISENWVTYSGEDESGAPMLPPEPAASGRSSPTKTDERTSSTLSSRSRVSHTSSASGALPTRTGTVLSGMYALTQGDSHNKKGSVSAEILRSDRTDTMSSSSGGYPSLPASRLSSVRTDGSGRPYVRHAELRQQEIQPSIYPDNRPPRVDESTESFVTTRSSFAQLQNEGEHLLGRNPSPVSNIPMPTAAVAPLTAVAALTRQRDLSPTRRLFGAGPHSPIAPLATNVVLEPGDKSYSKDNSNNQSPLGTNHPPVSAGSESNSGQDTNIARLSSSASRHQKSYEIAPPSSTPSSSSAGGGWVGSLRRALTAISVSERSFTARSITPPPPSSTAAENASRANQPQHSHSTKSTHSENGPRRTVSAGSTSSATAATRLLKEKRGQRDWPVLAGQPSSGTSTSYLGSTSVGVNTPADRQPFIQESYFHADPDEWGVPRTSMDRIQAEGEWDVEGAAACRDVQMLGATFTVPKSRLRVVNADISGGAIGGAASPDPGHAARLARKDSQRSVSDGAVARQESLRRRQAGMGPSRGATMAKQQPVEHYDGKDWGDRSSVDSGLGASERTGMMGRQGAGRISPFDDAGVAGGGGGGGGGRAGSSAAKGMMGLFGKKMI</sequence>
<organism evidence="5">
    <name type="scientific">Dissoconium aciculare CBS 342.82</name>
    <dbReference type="NCBI Taxonomy" id="1314786"/>
    <lineage>
        <taxon>Eukaryota</taxon>
        <taxon>Fungi</taxon>
        <taxon>Dikarya</taxon>
        <taxon>Ascomycota</taxon>
        <taxon>Pezizomycotina</taxon>
        <taxon>Dothideomycetes</taxon>
        <taxon>Dothideomycetidae</taxon>
        <taxon>Mycosphaerellales</taxon>
        <taxon>Dissoconiaceae</taxon>
        <taxon>Dissoconium</taxon>
    </lineage>
</organism>
<dbReference type="InterPro" id="IPR011043">
    <property type="entry name" value="Gal_Oxase/kelch_b-propeller"/>
</dbReference>
<keyword evidence="2" id="KW-0812">Transmembrane</keyword>
<feature type="region of interest" description="Disordered" evidence="1">
    <location>
        <begin position="1039"/>
        <end position="1125"/>
    </location>
</feature>
<reference evidence="5" key="1">
    <citation type="submission" date="2020-01" db="EMBL/GenBank/DDBJ databases">
        <authorList>
            <consortium name="DOE Joint Genome Institute"/>
            <person name="Haridas S."/>
            <person name="Albert R."/>
            <person name="Binder M."/>
            <person name="Bloem J."/>
            <person name="Labutti K."/>
            <person name="Salamov A."/>
            <person name="Andreopoulos B."/>
            <person name="Baker S.E."/>
            <person name="Barry K."/>
            <person name="Bills G."/>
            <person name="Bluhm B.H."/>
            <person name="Cannon C."/>
            <person name="Castanera R."/>
            <person name="Culley D.E."/>
            <person name="Daum C."/>
            <person name="Ezra D."/>
            <person name="Gonzalez J.B."/>
            <person name="Henrissat B."/>
            <person name="Kuo A."/>
            <person name="Liang C."/>
            <person name="Lipzen A."/>
            <person name="Lutzoni F."/>
            <person name="Magnuson J."/>
            <person name="Mondo S."/>
            <person name="Nolan M."/>
            <person name="Ohm R."/>
            <person name="Pangilinan J."/>
            <person name="Park H.-J."/>
            <person name="Ramirez L."/>
            <person name="Alfaro M."/>
            <person name="Sun H."/>
            <person name="Tritt A."/>
            <person name="Yoshinaga Y."/>
            <person name="Zwiers L.-H."/>
            <person name="Turgeon B.G."/>
            <person name="Goodwin S.B."/>
            <person name="Spatafora J.W."/>
            <person name="Crous P.W."/>
            <person name="Grigoriev I.V."/>
        </authorList>
    </citation>
    <scope>NUCLEOTIDE SEQUENCE</scope>
    <source>
        <strain evidence="5">CBS 342.82</strain>
    </source>
</reference>
<feature type="transmembrane region" description="Helical" evidence="2">
    <location>
        <begin position="440"/>
        <end position="465"/>
    </location>
</feature>
<dbReference type="Proteomes" id="UP000504637">
    <property type="component" value="Unplaced"/>
</dbReference>
<feature type="region of interest" description="Disordered" evidence="1">
    <location>
        <begin position="814"/>
        <end position="843"/>
    </location>
</feature>
<feature type="compositionally biased region" description="Polar residues" evidence="1">
    <location>
        <begin position="961"/>
        <end position="971"/>
    </location>
</feature>
<feature type="compositionally biased region" description="Acidic residues" evidence="1">
    <location>
        <begin position="472"/>
        <end position="481"/>
    </location>
</feature>
<feature type="compositionally biased region" description="Low complexity" evidence="1">
    <location>
        <begin position="1009"/>
        <end position="1018"/>
    </location>
</feature>
<feature type="compositionally biased region" description="Low complexity" evidence="1">
    <location>
        <begin position="762"/>
        <end position="778"/>
    </location>
</feature>
<keyword evidence="4" id="KW-1185">Reference proteome</keyword>
<name>A0A6J3LX55_9PEZI</name>
<feature type="compositionally biased region" description="Basic and acidic residues" evidence="1">
    <location>
        <begin position="1260"/>
        <end position="1274"/>
    </location>
</feature>
<evidence type="ECO:0000256" key="3">
    <source>
        <dbReference type="SAM" id="SignalP"/>
    </source>
</evidence>
<feature type="compositionally biased region" description="Polar residues" evidence="1">
    <location>
        <begin position="493"/>
        <end position="508"/>
    </location>
</feature>
<evidence type="ECO:0000313" key="5">
    <source>
        <dbReference type="RefSeq" id="XP_033457367.1"/>
    </source>
</evidence>
<feature type="compositionally biased region" description="Low complexity" evidence="1">
    <location>
        <begin position="1116"/>
        <end position="1125"/>
    </location>
</feature>
<evidence type="ECO:0000256" key="1">
    <source>
        <dbReference type="SAM" id="MobiDB-lite"/>
    </source>
</evidence>
<keyword evidence="3" id="KW-0732">Signal</keyword>
<gene>
    <name evidence="5" type="ORF">K489DRAFT_433742</name>
</gene>
<feature type="compositionally biased region" description="Low complexity" evidence="1">
    <location>
        <begin position="1083"/>
        <end position="1096"/>
    </location>
</feature>
<dbReference type="GeneID" id="54366329"/>
<dbReference type="RefSeq" id="XP_033457367.1">
    <property type="nucleotide sequence ID" value="XM_033608529.1"/>
</dbReference>
<evidence type="ECO:0008006" key="6">
    <source>
        <dbReference type="Google" id="ProtNLM"/>
    </source>
</evidence>
<protein>
    <recommendedName>
        <fullName evidence="6">Galactose oxidase</fullName>
    </recommendedName>
</protein>
<feature type="region of interest" description="Disordered" evidence="1">
    <location>
        <begin position="734"/>
        <end position="784"/>
    </location>
</feature>
<evidence type="ECO:0000313" key="4">
    <source>
        <dbReference type="Proteomes" id="UP000504637"/>
    </source>
</evidence>
<reference evidence="5" key="2">
    <citation type="submission" date="2020-04" db="EMBL/GenBank/DDBJ databases">
        <authorList>
            <consortium name="NCBI Genome Project"/>
        </authorList>
    </citation>
    <scope>NUCLEOTIDE SEQUENCE</scope>
    <source>
        <strain evidence="5">CBS 342.82</strain>
    </source>
</reference>
<reference evidence="5" key="3">
    <citation type="submission" date="2025-08" db="UniProtKB">
        <authorList>
            <consortium name="RefSeq"/>
        </authorList>
    </citation>
    <scope>IDENTIFICATION</scope>
    <source>
        <strain evidence="5">CBS 342.82</strain>
    </source>
</reference>
<dbReference type="InterPro" id="IPR015915">
    <property type="entry name" value="Kelch-typ_b-propeller"/>
</dbReference>
<feature type="chain" id="PRO_5026913760" description="Galactose oxidase" evidence="3">
    <location>
        <begin position="20"/>
        <end position="1333"/>
    </location>
</feature>
<feature type="region of interest" description="Disordered" evidence="1">
    <location>
        <begin position="472"/>
        <end position="549"/>
    </location>
</feature>
<dbReference type="OrthoDB" id="205993at2759"/>
<evidence type="ECO:0000256" key="2">
    <source>
        <dbReference type="SAM" id="Phobius"/>
    </source>
</evidence>
<feature type="compositionally biased region" description="Polar residues" evidence="1">
    <location>
        <begin position="1061"/>
        <end position="1073"/>
    </location>
</feature>
<proteinExistence type="predicted"/>
<feature type="region of interest" description="Disordered" evidence="1">
    <location>
        <begin position="1207"/>
        <end position="1290"/>
    </location>
</feature>
<feature type="region of interest" description="Disordered" evidence="1">
    <location>
        <begin position="954"/>
        <end position="1022"/>
    </location>
</feature>
<feature type="compositionally biased region" description="Polar residues" evidence="1">
    <location>
        <begin position="980"/>
        <end position="999"/>
    </location>
</feature>
<accession>A0A6J3LX55</accession>
<keyword evidence="2" id="KW-0472">Membrane</keyword>
<feature type="transmembrane region" description="Helical" evidence="2">
    <location>
        <begin position="365"/>
        <end position="387"/>
    </location>
</feature>
<dbReference type="Gene3D" id="2.120.10.80">
    <property type="entry name" value="Kelch-type beta propeller"/>
    <property type="match status" value="1"/>
</dbReference>
<feature type="signal peptide" evidence="3">
    <location>
        <begin position="1"/>
        <end position="19"/>
    </location>
</feature>
<feature type="region of interest" description="Disordered" evidence="1">
    <location>
        <begin position="854"/>
        <end position="873"/>
    </location>
</feature>
<keyword evidence="2" id="KW-1133">Transmembrane helix</keyword>
<dbReference type="SUPFAM" id="SSF50965">
    <property type="entry name" value="Galactose oxidase, central domain"/>
    <property type="match status" value="1"/>
</dbReference>